<dbReference type="InterPro" id="IPR043128">
    <property type="entry name" value="Rev_trsase/Diguanyl_cyclase"/>
</dbReference>
<proteinExistence type="predicted"/>
<dbReference type="OrthoDB" id="3186349at2759"/>
<dbReference type="Pfam" id="PF17919">
    <property type="entry name" value="RT_RNaseH_2"/>
    <property type="match status" value="1"/>
</dbReference>
<dbReference type="Gene3D" id="3.10.10.10">
    <property type="entry name" value="HIV Type 1 Reverse Transcriptase, subunit A, domain 1"/>
    <property type="match status" value="1"/>
</dbReference>
<dbReference type="Gene3D" id="3.30.70.270">
    <property type="match status" value="2"/>
</dbReference>
<dbReference type="EMBL" id="LSSM01003271">
    <property type="protein sequence ID" value="OMJ18467.1"/>
    <property type="molecule type" value="Genomic_DNA"/>
</dbReference>
<evidence type="ECO:0000256" key="1">
    <source>
        <dbReference type="SAM" id="MobiDB-lite"/>
    </source>
</evidence>
<organism evidence="3 4">
    <name type="scientific">Smittium culicis</name>
    <dbReference type="NCBI Taxonomy" id="133412"/>
    <lineage>
        <taxon>Eukaryota</taxon>
        <taxon>Fungi</taxon>
        <taxon>Fungi incertae sedis</taxon>
        <taxon>Zoopagomycota</taxon>
        <taxon>Kickxellomycotina</taxon>
        <taxon>Harpellomycetes</taxon>
        <taxon>Harpellales</taxon>
        <taxon>Legeriomycetaceae</taxon>
        <taxon>Smittium</taxon>
    </lineage>
</organism>
<dbReference type="CDD" id="cd01647">
    <property type="entry name" value="RT_LTR"/>
    <property type="match status" value="1"/>
</dbReference>
<dbReference type="InterPro" id="IPR051320">
    <property type="entry name" value="Viral_Replic_Matur_Polypro"/>
</dbReference>
<dbReference type="SUPFAM" id="SSF56672">
    <property type="entry name" value="DNA/RNA polymerases"/>
    <property type="match status" value="1"/>
</dbReference>
<protein>
    <submittedName>
        <fullName evidence="3">Retrovirus-related Pol polyprotein from transposon</fullName>
    </submittedName>
</protein>
<reference evidence="4" key="1">
    <citation type="submission" date="2017-01" db="EMBL/GenBank/DDBJ databases">
        <authorList>
            <person name="Wang Y."/>
            <person name="White M."/>
            <person name="Kvist S."/>
            <person name="Moncalvo J.-M."/>
        </authorList>
    </citation>
    <scope>NUCLEOTIDE SEQUENCE [LARGE SCALE GENOMIC DNA]</scope>
    <source>
        <strain evidence="4">ID-206-W2</strain>
    </source>
</reference>
<dbReference type="Gene3D" id="2.40.70.10">
    <property type="entry name" value="Acid Proteases"/>
    <property type="match status" value="1"/>
</dbReference>
<comment type="caution">
    <text evidence="3">The sequence shown here is derived from an EMBL/GenBank/DDBJ whole genome shotgun (WGS) entry which is preliminary data.</text>
</comment>
<feature type="domain" description="Reverse transcriptase" evidence="2">
    <location>
        <begin position="831"/>
        <end position="1024"/>
    </location>
</feature>
<sequence length="1153" mass="131923">MERKTKPDSTSKLETTKHSSVNEMYQPNYPDPNAYLQHLIPNVGPTNLFSGSEVEEFLELYDVITKGLKDERKVKFFPRYCVPSLVDQIKWTEEYEDGNWGNFCAMLKKRYKKKRKSDPFKEIEKLVSKGIKPENTETFFQNFDFLTNKLIKEDYITKRQKTEYLLKSLPEGLLEKLSCEIIQEGDFKPYKELSDIISNHLQSENTMEIFKKNSFKNQEPKVDNKAIAENLNAMDSNLSKEKEEVKPIFAVKDNHSIKSTDKDIVDLVKQMGAMVLKLDKSIDVIKENRQNKFANFERVIRCIYCDGQHSKRDCKELVEDINSGLVKLDDKKNVLLSSGKQLLPNYGNGGMKAQVRDIYKSVSNNLITVKNENEEDAYDYSFYPGYSSNFDDEVNTFEVVSEVEFEKILNSFAVKRKDEDIPLSEKVKMMKTADTINNENEISVIENKTNENYEEPSYNLKAKIVNSDLKDNVLKKCKEALVTISLEEVASISPFVRKTLNDDFRLRREVKVDQFQKNDSYESSDNWKKKYLSVGSGRTKGMVQGVKMLLMFDEGSEVNIMSEAVYNGLKNLNRADLDSSIQWKMRDANSGSSNLLGVVKDCEIEIDGVKIKTHIFVSSTLKTPLILGRPWDIKSRAVKENKADGSLWYTIMDESSDKKSSFCVSKVDDSRRYEDKSNKDRNDFEIENFKIDLIKSVKDWGYEPLVYTRYKSAKEKVKPVSIALDNIESPSIQKKDMEKKIISNRLTEERISKMIIGDGNLSLEEIEFFKIELKKNEEAFAYHPDEMGLLSTSIEDPVYVETVEHTPWQVAPYPIPRGIVEKVKGLLKDKLVKGILEPTNGPYSNNWFCVQKKSGGLRFIQDVQKVNAVTKKNAGKPPFVDTFAEEFSGCKIYTTFDLMSGYDQISLDKRSRDLFSLQTPLGLLRMTRLPQGWTNSVQIFQRLMTKVFIKHIPNTLGIFIDDGCIKGVKSGGDELVLPGIRKFVYDHIIEVADVLKTMINSGLTVNGDKCRFGVQSAKLVGFLCNKDGRLPISEKTEIIKQFPIPKTLKQLRGFLGMCGFYRLWIDNYSTIAEPLFRLTKKESKFIINYEQLKAIEILKNKLTSPPILRPPEYGENSGKIYLTVDASPVGAGAVLSQEDENGIRRKTIVKHGE</sequence>
<dbReference type="PANTHER" id="PTHR33064:SF37">
    <property type="entry name" value="RIBONUCLEASE H"/>
    <property type="match status" value="1"/>
</dbReference>
<dbReference type="FunFam" id="3.30.70.270:FF:000020">
    <property type="entry name" value="Transposon Tf2-6 polyprotein-like Protein"/>
    <property type="match status" value="1"/>
</dbReference>
<feature type="region of interest" description="Disordered" evidence="1">
    <location>
        <begin position="1"/>
        <end position="27"/>
    </location>
</feature>
<dbReference type="InterPro" id="IPR021109">
    <property type="entry name" value="Peptidase_aspartic_dom_sf"/>
</dbReference>
<dbReference type="Proteomes" id="UP000187429">
    <property type="component" value="Unassembled WGS sequence"/>
</dbReference>
<dbReference type="Pfam" id="PF00078">
    <property type="entry name" value="RVT_1"/>
    <property type="match status" value="1"/>
</dbReference>
<name>A0A1R1XUX5_9FUNG</name>
<evidence type="ECO:0000259" key="2">
    <source>
        <dbReference type="PROSITE" id="PS50878"/>
    </source>
</evidence>
<dbReference type="InterPro" id="IPR041577">
    <property type="entry name" value="RT_RNaseH_2"/>
</dbReference>
<feature type="compositionally biased region" description="Basic and acidic residues" evidence="1">
    <location>
        <begin position="1"/>
        <end position="17"/>
    </location>
</feature>
<accession>A0A1R1XUX5</accession>
<gene>
    <name evidence="3" type="ORF">AYI69_g7006</name>
</gene>
<dbReference type="PANTHER" id="PTHR33064">
    <property type="entry name" value="POL PROTEIN"/>
    <property type="match status" value="1"/>
</dbReference>
<dbReference type="InterPro" id="IPR000477">
    <property type="entry name" value="RT_dom"/>
</dbReference>
<dbReference type="PROSITE" id="PS50878">
    <property type="entry name" value="RT_POL"/>
    <property type="match status" value="1"/>
</dbReference>
<keyword evidence="4" id="KW-1185">Reference proteome</keyword>
<dbReference type="CDD" id="cd00303">
    <property type="entry name" value="retropepsin_like"/>
    <property type="match status" value="1"/>
</dbReference>
<evidence type="ECO:0000313" key="4">
    <source>
        <dbReference type="Proteomes" id="UP000187429"/>
    </source>
</evidence>
<evidence type="ECO:0000313" key="3">
    <source>
        <dbReference type="EMBL" id="OMJ18467.1"/>
    </source>
</evidence>
<dbReference type="InterPro" id="IPR043502">
    <property type="entry name" value="DNA/RNA_pol_sf"/>
</dbReference>
<dbReference type="AlphaFoldDB" id="A0A1R1XUX5"/>